<comment type="caution">
    <text evidence="2">The sequence shown here is derived from an EMBL/GenBank/DDBJ whole genome shotgun (WGS) entry which is preliminary data.</text>
</comment>
<evidence type="ECO:0000313" key="2">
    <source>
        <dbReference type="EMBL" id="RBP01914.1"/>
    </source>
</evidence>
<dbReference type="InterPro" id="IPR025953">
    <property type="entry name" value="YlbD_coat"/>
</dbReference>
<dbReference type="Pfam" id="PF14071">
    <property type="entry name" value="YlbD_coat"/>
    <property type="match status" value="1"/>
</dbReference>
<proteinExistence type="predicted"/>
<protein>
    <submittedName>
        <fullName evidence="2">Putative coat protein YlbD-like</fullName>
    </submittedName>
</protein>
<gene>
    <name evidence="2" type="ORF">DES48_101662</name>
</gene>
<dbReference type="EMBL" id="QNRI01000001">
    <property type="protein sequence ID" value="RBP01914.1"/>
    <property type="molecule type" value="Genomic_DNA"/>
</dbReference>
<sequence>MTNKQGRQEIETFKKFVQQNPGMIKEVRNGGKKWQDFYEQWVLLGEDDPSWDKYKQVDGGTISETNPSSGKKQGQGWMKQMTELMEKVDMEKVEGHIGQLNGAITNIQSLISQFQDMKKQAPSTNKPVNNNRPPFHFYGD</sequence>
<dbReference type="Proteomes" id="UP000252254">
    <property type="component" value="Unassembled WGS sequence"/>
</dbReference>
<feature type="compositionally biased region" description="Polar residues" evidence="1">
    <location>
        <begin position="116"/>
        <end position="132"/>
    </location>
</feature>
<organism evidence="2 3">
    <name type="scientific">Paraliobacillus ryukyuensis</name>
    <dbReference type="NCBI Taxonomy" id="200904"/>
    <lineage>
        <taxon>Bacteria</taxon>
        <taxon>Bacillati</taxon>
        <taxon>Bacillota</taxon>
        <taxon>Bacilli</taxon>
        <taxon>Bacillales</taxon>
        <taxon>Bacillaceae</taxon>
        <taxon>Paraliobacillus</taxon>
    </lineage>
</organism>
<dbReference type="RefSeq" id="WP_113866776.1">
    <property type="nucleotide sequence ID" value="NZ_BAABQN010000001.1"/>
</dbReference>
<dbReference type="OrthoDB" id="1655540at2"/>
<evidence type="ECO:0000256" key="1">
    <source>
        <dbReference type="SAM" id="MobiDB-lite"/>
    </source>
</evidence>
<feature type="region of interest" description="Disordered" evidence="1">
    <location>
        <begin position="116"/>
        <end position="140"/>
    </location>
</feature>
<dbReference type="AlphaFoldDB" id="A0A366EHS7"/>
<keyword evidence="3" id="KW-1185">Reference proteome</keyword>
<keyword evidence="2" id="KW-0167">Capsid protein</keyword>
<name>A0A366EHS7_9BACI</name>
<reference evidence="2 3" key="1">
    <citation type="submission" date="2018-06" db="EMBL/GenBank/DDBJ databases">
        <title>Genomic Encyclopedia of Type Strains, Phase IV (KMG-IV): sequencing the most valuable type-strain genomes for metagenomic binning, comparative biology and taxonomic classification.</title>
        <authorList>
            <person name="Goeker M."/>
        </authorList>
    </citation>
    <scope>NUCLEOTIDE SEQUENCE [LARGE SCALE GENOMIC DNA]</scope>
    <source>
        <strain evidence="2 3">DSM 15140</strain>
    </source>
</reference>
<evidence type="ECO:0000313" key="3">
    <source>
        <dbReference type="Proteomes" id="UP000252254"/>
    </source>
</evidence>
<dbReference type="STRING" id="200904.GCA_900168775_01451"/>
<accession>A0A366EHS7</accession>
<keyword evidence="2" id="KW-0946">Virion</keyword>